<proteinExistence type="predicted"/>
<accession>A0ABV2WC83</accession>
<sequence length="61" mass="6062">MSATVPAPAGATSTLPSPSRRLVAAGIKRGAGALVTTTVMSAADRAAHEAASYVRAPRNLS</sequence>
<name>A0ABV2WC83_9ACTN</name>
<dbReference type="Proteomes" id="UP001550378">
    <property type="component" value="Unassembled WGS sequence"/>
</dbReference>
<dbReference type="RefSeq" id="WP_359805841.1">
    <property type="nucleotide sequence ID" value="NZ_JBEXZQ010000007.1"/>
</dbReference>
<evidence type="ECO:0000313" key="2">
    <source>
        <dbReference type="Proteomes" id="UP001550378"/>
    </source>
</evidence>
<reference evidence="1 2" key="1">
    <citation type="submission" date="2024-06" db="EMBL/GenBank/DDBJ databases">
        <title>The Natural Products Discovery Center: Release of the First 8490 Sequenced Strains for Exploring Actinobacteria Biosynthetic Diversity.</title>
        <authorList>
            <person name="Kalkreuter E."/>
            <person name="Kautsar S.A."/>
            <person name="Yang D."/>
            <person name="Bader C.D."/>
            <person name="Teijaro C.N."/>
            <person name="Fluegel L."/>
            <person name="Davis C.M."/>
            <person name="Simpson J.R."/>
            <person name="Lauterbach L."/>
            <person name="Steele A.D."/>
            <person name="Gui C."/>
            <person name="Meng S."/>
            <person name="Li G."/>
            <person name="Viehrig K."/>
            <person name="Ye F."/>
            <person name="Su P."/>
            <person name="Kiefer A.F."/>
            <person name="Nichols A."/>
            <person name="Cepeda A.J."/>
            <person name="Yan W."/>
            <person name="Fan B."/>
            <person name="Jiang Y."/>
            <person name="Adhikari A."/>
            <person name="Zheng C.-J."/>
            <person name="Schuster L."/>
            <person name="Cowan T.M."/>
            <person name="Smanski M.J."/>
            <person name="Chevrette M.G."/>
            <person name="De Carvalho L.P.S."/>
            <person name="Shen B."/>
        </authorList>
    </citation>
    <scope>NUCLEOTIDE SEQUENCE [LARGE SCALE GENOMIC DNA]</scope>
    <source>
        <strain evidence="1 2">NPDC006337</strain>
    </source>
</reference>
<protein>
    <submittedName>
        <fullName evidence="1">Uncharacterized protein</fullName>
    </submittedName>
</protein>
<keyword evidence="2" id="KW-1185">Reference proteome</keyword>
<dbReference type="EMBL" id="JBEXZR010000029">
    <property type="protein sequence ID" value="MEU0710946.1"/>
    <property type="molecule type" value="Genomic_DNA"/>
</dbReference>
<organism evidence="1 2">
    <name type="scientific">Streptomyces lavendulocolor</name>
    <dbReference type="NCBI Taxonomy" id="67316"/>
    <lineage>
        <taxon>Bacteria</taxon>
        <taxon>Bacillati</taxon>
        <taxon>Actinomycetota</taxon>
        <taxon>Actinomycetes</taxon>
        <taxon>Kitasatosporales</taxon>
        <taxon>Streptomycetaceae</taxon>
        <taxon>Streptomyces</taxon>
    </lineage>
</organism>
<comment type="caution">
    <text evidence="1">The sequence shown here is derived from an EMBL/GenBank/DDBJ whole genome shotgun (WGS) entry which is preliminary data.</text>
</comment>
<evidence type="ECO:0000313" key="1">
    <source>
        <dbReference type="EMBL" id="MEU0710946.1"/>
    </source>
</evidence>
<gene>
    <name evidence="1" type="ORF">ABZ508_26645</name>
</gene>